<protein>
    <submittedName>
        <fullName evidence="1">Uncharacterized protein</fullName>
    </submittedName>
</protein>
<dbReference type="EMBL" id="JAGYPE010000002">
    <property type="protein sequence ID" value="MBS4182773.1"/>
    <property type="molecule type" value="Genomic_DNA"/>
</dbReference>
<accession>A0A942T020</accession>
<proteinExistence type="predicted"/>
<dbReference type="AlphaFoldDB" id="A0A942T020"/>
<organism evidence="1">
    <name type="scientific">Neobacillus citreus</name>
    <dbReference type="NCBI Taxonomy" id="2833578"/>
    <lineage>
        <taxon>Bacteria</taxon>
        <taxon>Bacillati</taxon>
        <taxon>Bacillota</taxon>
        <taxon>Bacilli</taxon>
        <taxon>Bacillales</taxon>
        <taxon>Bacillaceae</taxon>
        <taxon>Neobacillus</taxon>
    </lineage>
</organism>
<comment type="caution">
    <text evidence="1">The sequence shown here is derived from an EMBL/GenBank/DDBJ whole genome shotgun (WGS) entry which is preliminary data.</text>
</comment>
<reference evidence="1" key="1">
    <citation type="submission" date="2021-05" db="EMBL/GenBank/DDBJ databases">
        <title>Novel Bacillus species.</title>
        <authorList>
            <person name="Liu G."/>
        </authorList>
    </citation>
    <scope>NUCLEOTIDE SEQUENCE</scope>
    <source>
        <strain evidence="1">FJAT-50051</strain>
    </source>
</reference>
<gene>
    <name evidence="1" type="ORF">KHB02_15360</name>
</gene>
<evidence type="ECO:0000313" key="1">
    <source>
        <dbReference type="EMBL" id="MBS4182773.1"/>
    </source>
</evidence>
<name>A0A942T020_9BACI</name>
<sequence>MTAHTTKTSHRIERIRFWWRASAEIHELTRDHDREERIIAEAAIRLSPGPSNIAWLFRRGPARLASKPSRGDSTRTTSN</sequence>